<feature type="transmembrane region" description="Helical" evidence="1">
    <location>
        <begin position="20"/>
        <end position="36"/>
    </location>
</feature>
<accession>A0A4R8MMR2</accession>
<reference evidence="2 3" key="1">
    <citation type="submission" date="2019-03" db="EMBL/GenBank/DDBJ databases">
        <title>Genomic Encyclopedia of Type Strains, Phase III (KMG-III): the genomes of soil and plant-associated and newly described type strains.</title>
        <authorList>
            <person name="Whitman W."/>
        </authorList>
    </citation>
    <scope>NUCLEOTIDE SEQUENCE [LARGE SCALE GENOMIC DNA]</scope>
    <source>
        <strain evidence="2 3">CECT 8301</strain>
    </source>
</reference>
<organism evidence="2 3">
    <name type="scientific">Algibacter lectus</name>
    <dbReference type="NCBI Taxonomy" id="221126"/>
    <lineage>
        <taxon>Bacteria</taxon>
        <taxon>Pseudomonadati</taxon>
        <taxon>Bacteroidota</taxon>
        <taxon>Flavobacteriia</taxon>
        <taxon>Flavobacteriales</taxon>
        <taxon>Flavobacteriaceae</taxon>
        <taxon>Algibacter</taxon>
    </lineage>
</organism>
<evidence type="ECO:0000313" key="3">
    <source>
        <dbReference type="Proteomes" id="UP000294824"/>
    </source>
</evidence>
<keyword evidence="1" id="KW-1133">Transmembrane helix</keyword>
<sequence length="95" mass="11031">MENFILTMTLNRNKRKFQIIRLYVISLVCIACFFLLENSNIISELVQISEKGRYGGFPTFFLSGLFKYGLLIVGISIITIMSFLLIRERTKKTIE</sequence>
<feature type="transmembrane region" description="Helical" evidence="1">
    <location>
        <begin position="65"/>
        <end position="86"/>
    </location>
</feature>
<comment type="caution">
    <text evidence="2">The sequence shown here is derived from an EMBL/GenBank/DDBJ whole genome shotgun (WGS) entry which is preliminary data.</text>
</comment>
<name>A0A4R8MMR2_9FLAO</name>
<proteinExistence type="predicted"/>
<keyword evidence="3" id="KW-1185">Reference proteome</keyword>
<evidence type="ECO:0000313" key="2">
    <source>
        <dbReference type="EMBL" id="TDY65345.1"/>
    </source>
</evidence>
<gene>
    <name evidence="2" type="ORF">DFQ06_0165</name>
</gene>
<protein>
    <submittedName>
        <fullName evidence="2">Uncharacterized protein</fullName>
    </submittedName>
</protein>
<dbReference type="AlphaFoldDB" id="A0A4R8MMR2"/>
<dbReference type="Proteomes" id="UP000294824">
    <property type="component" value="Unassembled WGS sequence"/>
</dbReference>
<keyword evidence="1" id="KW-0472">Membrane</keyword>
<dbReference type="EMBL" id="SORL01000002">
    <property type="protein sequence ID" value="TDY65345.1"/>
    <property type="molecule type" value="Genomic_DNA"/>
</dbReference>
<keyword evidence="1" id="KW-0812">Transmembrane</keyword>
<evidence type="ECO:0000256" key="1">
    <source>
        <dbReference type="SAM" id="Phobius"/>
    </source>
</evidence>